<sequence>MALVFVGLTALVGCSSPPGPEPATPAPAIPEEAVAYDDVKSLEERPYPYTGDCSQFDPAKLRELGLAGTGSPSRGLGDKACLLDGEEDGTLSQVWVTAEPPPNPSVDRAFPDFWLGHKHSGHFHRTILLDRYYAVRQLDLRGVPITPRCEYVVDTGSPHAIRFTGLLHEHIGAPLGERIKPAMTWEVNEAEADKFMTEHCPRMREITEELLPMIDPDGGSLATQ</sequence>
<protein>
    <recommendedName>
        <fullName evidence="3">DUF3558 domain-containing protein</fullName>
    </recommendedName>
</protein>
<gene>
    <name evidence="1" type="ORF">ACFQGD_01400</name>
</gene>
<dbReference type="RefSeq" id="WP_345403591.1">
    <property type="nucleotide sequence ID" value="NZ_BAABLA010000115.1"/>
</dbReference>
<organism evidence="1 2">
    <name type="scientific">Haloechinothrix salitolerans</name>
    <dbReference type="NCBI Taxonomy" id="926830"/>
    <lineage>
        <taxon>Bacteria</taxon>
        <taxon>Bacillati</taxon>
        <taxon>Actinomycetota</taxon>
        <taxon>Actinomycetes</taxon>
        <taxon>Pseudonocardiales</taxon>
        <taxon>Pseudonocardiaceae</taxon>
        <taxon>Haloechinothrix</taxon>
    </lineage>
</organism>
<reference evidence="2" key="1">
    <citation type="journal article" date="2019" name="Int. J. Syst. Evol. Microbiol.">
        <title>The Global Catalogue of Microorganisms (GCM) 10K type strain sequencing project: providing services to taxonomists for standard genome sequencing and annotation.</title>
        <authorList>
            <consortium name="The Broad Institute Genomics Platform"/>
            <consortium name="The Broad Institute Genome Sequencing Center for Infectious Disease"/>
            <person name="Wu L."/>
            <person name="Ma J."/>
        </authorList>
    </citation>
    <scope>NUCLEOTIDE SEQUENCE [LARGE SCALE GENOMIC DNA]</scope>
    <source>
        <strain evidence="2">KCTC 32255</strain>
    </source>
</reference>
<dbReference type="EMBL" id="JBHSXX010000001">
    <property type="protein sequence ID" value="MFC6865794.1"/>
    <property type="molecule type" value="Genomic_DNA"/>
</dbReference>
<evidence type="ECO:0000313" key="2">
    <source>
        <dbReference type="Proteomes" id="UP001596337"/>
    </source>
</evidence>
<name>A0ABW2BTA3_9PSEU</name>
<dbReference type="Proteomes" id="UP001596337">
    <property type="component" value="Unassembled WGS sequence"/>
</dbReference>
<evidence type="ECO:0008006" key="3">
    <source>
        <dbReference type="Google" id="ProtNLM"/>
    </source>
</evidence>
<proteinExistence type="predicted"/>
<comment type="caution">
    <text evidence="1">The sequence shown here is derived from an EMBL/GenBank/DDBJ whole genome shotgun (WGS) entry which is preliminary data.</text>
</comment>
<evidence type="ECO:0000313" key="1">
    <source>
        <dbReference type="EMBL" id="MFC6865794.1"/>
    </source>
</evidence>
<keyword evidence="2" id="KW-1185">Reference proteome</keyword>
<accession>A0ABW2BTA3</accession>